<dbReference type="Proteomes" id="UP000314294">
    <property type="component" value="Unassembled WGS sequence"/>
</dbReference>
<proteinExistence type="predicted"/>
<comment type="caution">
    <text evidence="1">The sequence shown here is derived from an EMBL/GenBank/DDBJ whole genome shotgun (WGS) entry which is preliminary data.</text>
</comment>
<evidence type="ECO:0000313" key="1">
    <source>
        <dbReference type="EMBL" id="TNN57134.1"/>
    </source>
</evidence>
<accession>A0A4Z2GX15</accession>
<dbReference type="EMBL" id="SRLO01000412">
    <property type="protein sequence ID" value="TNN57134.1"/>
    <property type="molecule type" value="Genomic_DNA"/>
</dbReference>
<reference evidence="1 2" key="1">
    <citation type="submission" date="2019-03" db="EMBL/GenBank/DDBJ databases">
        <title>First draft genome of Liparis tanakae, snailfish: a comprehensive survey of snailfish specific genes.</title>
        <authorList>
            <person name="Kim W."/>
            <person name="Song I."/>
            <person name="Jeong J.-H."/>
            <person name="Kim D."/>
            <person name="Kim S."/>
            <person name="Ryu S."/>
            <person name="Song J.Y."/>
            <person name="Lee S.K."/>
        </authorList>
    </citation>
    <scope>NUCLEOTIDE SEQUENCE [LARGE SCALE GENOMIC DNA]</scope>
    <source>
        <tissue evidence="1">Muscle</tissue>
    </source>
</reference>
<organism evidence="1 2">
    <name type="scientific">Liparis tanakae</name>
    <name type="common">Tanaka's snailfish</name>
    <dbReference type="NCBI Taxonomy" id="230148"/>
    <lineage>
        <taxon>Eukaryota</taxon>
        <taxon>Metazoa</taxon>
        <taxon>Chordata</taxon>
        <taxon>Craniata</taxon>
        <taxon>Vertebrata</taxon>
        <taxon>Euteleostomi</taxon>
        <taxon>Actinopterygii</taxon>
        <taxon>Neopterygii</taxon>
        <taxon>Teleostei</taxon>
        <taxon>Neoteleostei</taxon>
        <taxon>Acanthomorphata</taxon>
        <taxon>Eupercaria</taxon>
        <taxon>Perciformes</taxon>
        <taxon>Cottioidei</taxon>
        <taxon>Cottales</taxon>
        <taxon>Liparidae</taxon>
        <taxon>Liparis</taxon>
    </lineage>
</organism>
<evidence type="ECO:0000313" key="2">
    <source>
        <dbReference type="Proteomes" id="UP000314294"/>
    </source>
</evidence>
<keyword evidence="2" id="KW-1185">Reference proteome</keyword>
<gene>
    <name evidence="1" type="ORF">EYF80_032637</name>
</gene>
<name>A0A4Z2GX15_9TELE</name>
<protein>
    <submittedName>
        <fullName evidence="1">Uncharacterized protein</fullName>
    </submittedName>
</protein>
<sequence>MMRERETTRQDHGPDFIHTAVHLSRIPLCMCPTSWSMFQVQSYSGDAGVALTNTGPVSLRERQKTDRSLSSLGQRCVQGTIFHRRYPRKEASGLMHTADLRSTIKYFSVVVSNRDSLTVDILAEISESQRMGLGKV</sequence>
<dbReference type="AlphaFoldDB" id="A0A4Z2GX15"/>